<dbReference type="RefSeq" id="WP_035852276.1">
    <property type="nucleotide sequence ID" value="NZ_KK073874.1"/>
</dbReference>
<proteinExistence type="predicted"/>
<keyword evidence="3" id="KW-1185">Reference proteome</keyword>
<dbReference type="EMBL" id="JFBT01000001">
    <property type="protein sequence ID" value="EXG82471.1"/>
    <property type="molecule type" value="Genomic_DNA"/>
</dbReference>
<accession>A0A011AKH3</accession>
<dbReference type="InterPro" id="IPR012312">
    <property type="entry name" value="Hemerythrin-like"/>
</dbReference>
<dbReference type="HOGENOM" id="CLU_1802898_0_0_11"/>
<evidence type="ECO:0000313" key="3">
    <source>
        <dbReference type="Proteomes" id="UP000021053"/>
    </source>
</evidence>
<feature type="domain" description="Hemerythrin-like" evidence="1">
    <location>
        <begin position="10"/>
        <end position="137"/>
    </location>
</feature>
<evidence type="ECO:0000259" key="1">
    <source>
        <dbReference type="Pfam" id="PF01814"/>
    </source>
</evidence>
<evidence type="ECO:0000313" key="2">
    <source>
        <dbReference type="EMBL" id="EXG82471.1"/>
    </source>
</evidence>
<dbReference type="Gene3D" id="1.20.120.520">
    <property type="entry name" value="nmb1532 protein domain like"/>
    <property type="match status" value="1"/>
</dbReference>
<dbReference type="PATRIC" id="fig|927661.3.peg.3622"/>
<reference evidence="2 3" key="1">
    <citation type="submission" date="2013-07" db="EMBL/GenBank/DDBJ databases">
        <authorList>
            <consortium name="DOE Joint Genome Institute"/>
            <person name="Eisen J."/>
            <person name="Huntemann M."/>
            <person name="Han J."/>
            <person name="Chen A."/>
            <person name="Kyrpides N."/>
            <person name="Mavromatis K."/>
            <person name="Markowitz V."/>
            <person name="Palaniappan K."/>
            <person name="Ivanova N."/>
            <person name="Schaumberg A."/>
            <person name="Pati A."/>
            <person name="Liolios K."/>
            <person name="Nordberg H.P."/>
            <person name="Cantor M.N."/>
            <person name="Hua S.X."/>
            <person name="Woyke T."/>
        </authorList>
    </citation>
    <scope>NUCLEOTIDE SEQUENCE [LARGE SCALE GENOMIC DNA]</scope>
    <source>
        <strain evidence="2 3">DSM 44712</strain>
    </source>
</reference>
<dbReference type="AlphaFoldDB" id="A0A011AKH3"/>
<sequence>MSPADVATARRLYAQHESIRPLVEQVRAVADALTRPDPRVEPVRTLLGQLRRELLPHEHAEEADLVPILNRTLGGADATGAISRTHAEIEQYVVRLGRALDAITTTENLADLQRLLYGLYAILRLHNAQEEEAAFSLVPGPAP</sequence>
<gene>
    <name evidence="2" type="ORF">CryarDRAFT_3659</name>
</gene>
<protein>
    <submittedName>
        <fullName evidence="2">Hemerythrin-like cation-binding protein</fullName>
    </submittedName>
</protein>
<name>A0A011AKH3_9ACTN</name>
<comment type="caution">
    <text evidence="2">The sequence shown here is derived from an EMBL/GenBank/DDBJ whole genome shotgun (WGS) entry which is preliminary data.</text>
</comment>
<organism evidence="2 3">
    <name type="scientific">Cryptosporangium arvum DSM 44712</name>
    <dbReference type="NCBI Taxonomy" id="927661"/>
    <lineage>
        <taxon>Bacteria</taxon>
        <taxon>Bacillati</taxon>
        <taxon>Actinomycetota</taxon>
        <taxon>Actinomycetes</taxon>
        <taxon>Cryptosporangiales</taxon>
        <taxon>Cryptosporangiaceae</taxon>
        <taxon>Cryptosporangium</taxon>
    </lineage>
</organism>
<dbReference type="OrthoDB" id="7059309at2"/>
<dbReference type="Pfam" id="PF01814">
    <property type="entry name" value="Hemerythrin"/>
    <property type="match status" value="1"/>
</dbReference>
<dbReference type="Proteomes" id="UP000021053">
    <property type="component" value="Unassembled WGS sequence"/>
</dbReference>